<sequence length="181" mass="19656">MDKTKTFLDTDSGNDTDLEWPESKECTHTTTTEHLSRSSDLNVHCSIHPIGDRRWHSGFSTGSGGPSCQRSGIRIPVRAKSIFIAPLCPPCTKWVARSLKIRRNPQQGDLRLSGPPSGQGAGGGARTCDRRVPADLRAESQATVPPKPQIISVCVGELCRRMTGEHIGSKADGAVVICHWF</sequence>
<dbReference type="AlphaFoldDB" id="A0AAV4BRF7"/>
<evidence type="ECO:0000256" key="1">
    <source>
        <dbReference type="SAM" id="MobiDB-lite"/>
    </source>
</evidence>
<protein>
    <submittedName>
        <fullName evidence="2">Uncharacterized protein</fullName>
    </submittedName>
</protein>
<organism evidence="2 3">
    <name type="scientific">Plakobranchus ocellatus</name>
    <dbReference type="NCBI Taxonomy" id="259542"/>
    <lineage>
        <taxon>Eukaryota</taxon>
        <taxon>Metazoa</taxon>
        <taxon>Spiralia</taxon>
        <taxon>Lophotrochozoa</taxon>
        <taxon>Mollusca</taxon>
        <taxon>Gastropoda</taxon>
        <taxon>Heterobranchia</taxon>
        <taxon>Euthyneura</taxon>
        <taxon>Panpulmonata</taxon>
        <taxon>Sacoglossa</taxon>
        <taxon>Placobranchoidea</taxon>
        <taxon>Plakobranchidae</taxon>
        <taxon>Plakobranchus</taxon>
    </lineage>
</organism>
<keyword evidence="3" id="KW-1185">Reference proteome</keyword>
<dbReference type="EMBL" id="BLXT01005270">
    <property type="protein sequence ID" value="GFO21646.1"/>
    <property type="molecule type" value="Genomic_DNA"/>
</dbReference>
<proteinExistence type="predicted"/>
<evidence type="ECO:0000313" key="3">
    <source>
        <dbReference type="Proteomes" id="UP000735302"/>
    </source>
</evidence>
<reference evidence="2 3" key="1">
    <citation type="journal article" date="2021" name="Elife">
        <title>Chloroplast acquisition without the gene transfer in kleptoplastic sea slugs, Plakobranchus ocellatus.</title>
        <authorList>
            <person name="Maeda T."/>
            <person name="Takahashi S."/>
            <person name="Yoshida T."/>
            <person name="Shimamura S."/>
            <person name="Takaki Y."/>
            <person name="Nagai Y."/>
            <person name="Toyoda A."/>
            <person name="Suzuki Y."/>
            <person name="Arimoto A."/>
            <person name="Ishii H."/>
            <person name="Satoh N."/>
            <person name="Nishiyama T."/>
            <person name="Hasebe M."/>
            <person name="Maruyama T."/>
            <person name="Minagawa J."/>
            <person name="Obokata J."/>
            <person name="Shigenobu S."/>
        </authorList>
    </citation>
    <scope>NUCLEOTIDE SEQUENCE [LARGE SCALE GENOMIC DNA]</scope>
</reference>
<feature type="region of interest" description="Disordered" evidence="1">
    <location>
        <begin position="105"/>
        <end position="128"/>
    </location>
</feature>
<feature type="region of interest" description="Disordered" evidence="1">
    <location>
        <begin position="1"/>
        <end position="32"/>
    </location>
</feature>
<gene>
    <name evidence="2" type="ORF">PoB_004815100</name>
</gene>
<accession>A0AAV4BRF7</accession>
<evidence type="ECO:0000313" key="2">
    <source>
        <dbReference type="EMBL" id="GFO21646.1"/>
    </source>
</evidence>
<name>A0AAV4BRF7_9GAST</name>
<comment type="caution">
    <text evidence="2">The sequence shown here is derived from an EMBL/GenBank/DDBJ whole genome shotgun (WGS) entry which is preliminary data.</text>
</comment>
<dbReference type="Proteomes" id="UP000735302">
    <property type="component" value="Unassembled WGS sequence"/>
</dbReference>